<evidence type="ECO:0000313" key="2">
    <source>
        <dbReference type="Proteomes" id="UP000004506"/>
    </source>
</evidence>
<reference evidence="2" key="2">
    <citation type="submission" date="2008-04" db="EMBL/GenBank/DDBJ databases">
        <title>Draft genome sequence of Providencia stuartii(ATCC 25827).</title>
        <authorList>
            <person name="Sudarsanam P."/>
            <person name="Ley R."/>
            <person name="Guruge J."/>
            <person name="Turnbaugh P.J."/>
            <person name="Mahowald M."/>
            <person name="Liep D."/>
            <person name="Gordon J."/>
        </authorList>
    </citation>
    <scope>NUCLEOTIDE SEQUENCE [LARGE SCALE GENOMIC DNA]</scope>
    <source>
        <strain evidence="2">ATCC 25827</strain>
    </source>
</reference>
<accession>A0AA86YPB5</accession>
<protein>
    <submittedName>
        <fullName evidence="1">Uncharacterized protein</fullName>
    </submittedName>
</protein>
<sequence>MLKIVMPDVNWRISFWPLIWGVLRCFGSRSHYLKTETTKN</sequence>
<dbReference type="EMBL" id="ABJD02000047">
    <property type="protein sequence ID" value="EDU61513.1"/>
    <property type="molecule type" value="Genomic_DNA"/>
</dbReference>
<proteinExistence type="predicted"/>
<name>A0AA86YPB5_PROST</name>
<organism evidence="1 2">
    <name type="scientific">Providencia stuartii ATCC 25827</name>
    <dbReference type="NCBI Taxonomy" id="471874"/>
    <lineage>
        <taxon>Bacteria</taxon>
        <taxon>Pseudomonadati</taxon>
        <taxon>Pseudomonadota</taxon>
        <taxon>Gammaproteobacteria</taxon>
        <taxon>Enterobacterales</taxon>
        <taxon>Morganellaceae</taxon>
        <taxon>Providencia</taxon>
    </lineage>
</organism>
<dbReference type="AlphaFoldDB" id="A0AA86YPB5"/>
<reference evidence="1 2" key="3">
    <citation type="submission" date="2008-05" db="EMBL/GenBank/DDBJ databases">
        <authorList>
            <person name="Fulton L."/>
            <person name="Clifton S."/>
            <person name="Fulton B."/>
            <person name="Xu J."/>
            <person name="Minx P."/>
            <person name="Pepin K.H."/>
            <person name="Johnson M."/>
            <person name="Thiruvilangam P."/>
            <person name="Bhonagiri V."/>
            <person name="Nash W.E."/>
            <person name="Mardis E.R."/>
            <person name="Wilson R.K."/>
        </authorList>
    </citation>
    <scope>NUCLEOTIDE SEQUENCE [LARGE SCALE GENOMIC DNA]</scope>
    <source>
        <strain evidence="1 2">ATCC 25827</strain>
    </source>
</reference>
<reference evidence="2" key="1">
    <citation type="submission" date="2008-04" db="EMBL/GenBank/DDBJ databases">
        <title>Draft genome sequence of Providencia stuartii (ATCC 25827).</title>
        <authorList>
            <person name="Sudarsanam P."/>
            <person name="Ley R."/>
            <person name="Guruge J."/>
            <person name="Turnbaugh P.J."/>
            <person name="Mahowald M."/>
            <person name="Liep D."/>
            <person name="Gordon J."/>
        </authorList>
    </citation>
    <scope>NUCLEOTIDE SEQUENCE [LARGE SCALE GENOMIC DNA]</scope>
    <source>
        <strain evidence="2">ATCC 25827</strain>
    </source>
</reference>
<comment type="caution">
    <text evidence="1">The sequence shown here is derived from an EMBL/GenBank/DDBJ whole genome shotgun (WGS) entry which is preliminary data.</text>
</comment>
<evidence type="ECO:0000313" key="1">
    <source>
        <dbReference type="EMBL" id="EDU61513.1"/>
    </source>
</evidence>
<dbReference type="Proteomes" id="UP000004506">
    <property type="component" value="Unassembled WGS sequence"/>
</dbReference>
<gene>
    <name evidence="1" type="ORF">PROSTU_00402</name>
</gene>